<protein>
    <submittedName>
        <fullName evidence="1">Uncharacterized protein</fullName>
    </submittedName>
</protein>
<accession>A0ACB8N3U3</accession>
<evidence type="ECO:0000313" key="1">
    <source>
        <dbReference type="EMBL" id="KAH9792645.1"/>
    </source>
</evidence>
<reference evidence="2" key="1">
    <citation type="journal article" date="2023" name="Hortic. Res.">
        <title>A chromosome-level phased genome enabling allele-level studies in sweet orange: a case study on citrus Huanglongbing tolerance.</title>
        <authorList>
            <person name="Wu B."/>
            <person name="Yu Q."/>
            <person name="Deng Z."/>
            <person name="Duan Y."/>
            <person name="Luo F."/>
            <person name="Gmitter F. Jr."/>
        </authorList>
    </citation>
    <scope>NUCLEOTIDE SEQUENCE [LARGE SCALE GENOMIC DNA]</scope>
    <source>
        <strain evidence="2">cv. Valencia</strain>
    </source>
</reference>
<evidence type="ECO:0000313" key="2">
    <source>
        <dbReference type="Proteomes" id="UP000829398"/>
    </source>
</evidence>
<comment type="caution">
    <text evidence="1">The sequence shown here is derived from an EMBL/GenBank/DDBJ whole genome shotgun (WGS) entry which is preliminary data.</text>
</comment>
<dbReference type="EMBL" id="CM039171">
    <property type="protein sequence ID" value="KAH9792645.1"/>
    <property type="molecule type" value="Genomic_DNA"/>
</dbReference>
<gene>
    <name evidence="1" type="ORF">KPL71_004211</name>
</gene>
<keyword evidence="2" id="KW-1185">Reference proteome</keyword>
<dbReference type="Proteomes" id="UP000829398">
    <property type="component" value="Chromosome 2"/>
</dbReference>
<name>A0ACB8N3U3_CITSI</name>
<sequence length="825" mass="92194">MWRADIDVQICFYSKHHIDFQVHNTQDKVWRGTGIYGHPEVSQKKHTWTLLRRLAGMSTLPWLCFGDFNEILSLNEKSGGLDRNVVAIAEFRVAVRDCKLFDLGSIGYLFIWSNKQFGPSLISRSPFAKFRKLDLSLPLRFSCFSTRTYSQRPKKTVQPSVEEMRKSLEDFAAIQAMKDSPNSLNAKTILLSTPGHTQINDDAKHVASSSSIEHVWKSDEITGIINSENDVGIRKLGRLKKSQSLGSRLCWEGKYPGENDTEEETEGFSSDSHDQNGQTTQNGRNDPVVSPPSEYEKAPHLMLAHINNESIFSIGDPLNSEKEGHKNDAPISGLGDSADNYTGLMPYTPPLIIKSFSMPNIKGFMCPSEECFTLKHFAPRSRSSDDLQILGMWEKDTSVQNIDGQVMEEQERYAYMCKMEKTNLGILADDCYDSCNYSALAKDWVMPDENSVKKLQGESLHEQWDKLPSKHFKIKRIKEWVNDLQHCSPLEESDETSVSNDQVKRDPKVLNGSTAVKVDGKVTAGMEAVTKYISSLSASATTVQLSNHGLVVIPFLSAFVSLKVLNLSGNAIVRITAGALPRGLHILNLSKNNISTIEGLRELTRLRVLDLSYNRILRIGHGLASCSSLKELYLAGNKISEVEGLHRLLKLTVLDLRFNKISTAKCLGQLAANYNSLQAISLEGNPAQKNVGDEQLKKNLQSLLPHLVYFNWQPMKASTLKDASDRSVRLGISAHLFDRGLRSDNKAARKSTHRSSLSTHGRKSQAAFSPPKKSRSRHAHLPPIGTKATTNNRHNYFDTGSRLLNLKSEFSMRRSRSEEMLGGGL</sequence>
<proteinExistence type="predicted"/>
<organism evidence="1 2">
    <name type="scientific">Citrus sinensis</name>
    <name type="common">Sweet orange</name>
    <name type="synonym">Citrus aurantium var. sinensis</name>
    <dbReference type="NCBI Taxonomy" id="2711"/>
    <lineage>
        <taxon>Eukaryota</taxon>
        <taxon>Viridiplantae</taxon>
        <taxon>Streptophyta</taxon>
        <taxon>Embryophyta</taxon>
        <taxon>Tracheophyta</taxon>
        <taxon>Spermatophyta</taxon>
        <taxon>Magnoliopsida</taxon>
        <taxon>eudicotyledons</taxon>
        <taxon>Gunneridae</taxon>
        <taxon>Pentapetalae</taxon>
        <taxon>rosids</taxon>
        <taxon>malvids</taxon>
        <taxon>Sapindales</taxon>
        <taxon>Rutaceae</taxon>
        <taxon>Aurantioideae</taxon>
        <taxon>Citrus</taxon>
    </lineage>
</organism>